<name>A0A4Y2MDP4_ARAVE</name>
<gene>
    <name evidence="1" type="ORF">AVEN_198104_1</name>
</gene>
<reference evidence="1 2" key="1">
    <citation type="journal article" date="2019" name="Sci. Rep.">
        <title>Orb-weaving spider Araneus ventricosus genome elucidates the spidroin gene catalogue.</title>
        <authorList>
            <person name="Kono N."/>
            <person name="Nakamura H."/>
            <person name="Ohtoshi R."/>
            <person name="Moran D.A.P."/>
            <person name="Shinohara A."/>
            <person name="Yoshida Y."/>
            <person name="Fujiwara M."/>
            <person name="Mori M."/>
            <person name="Tomita M."/>
            <person name="Arakawa K."/>
        </authorList>
    </citation>
    <scope>NUCLEOTIDE SEQUENCE [LARGE SCALE GENOMIC DNA]</scope>
</reference>
<protein>
    <submittedName>
        <fullName evidence="1">Uncharacterized protein</fullName>
    </submittedName>
</protein>
<comment type="caution">
    <text evidence="1">The sequence shown here is derived from an EMBL/GenBank/DDBJ whole genome shotgun (WGS) entry which is preliminary data.</text>
</comment>
<organism evidence="1 2">
    <name type="scientific">Araneus ventricosus</name>
    <name type="common">Orbweaver spider</name>
    <name type="synonym">Epeira ventricosa</name>
    <dbReference type="NCBI Taxonomy" id="182803"/>
    <lineage>
        <taxon>Eukaryota</taxon>
        <taxon>Metazoa</taxon>
        <taxon>Ecdysozoa</taxon>
        <taxon>Arthropoda</taxon>
        <taxon>Chelicerata</taxon>
        <taxon>Arachnida</taxon>
        <taxon>Araneae</taxon>
        <taxon>Araneomorphae</taxon>
        <taxon>Entelegynae</taxon>
        <taxon>Araneoidea</taxon>
        <taxon>Araneidae</taxon>
        <taxon>Araneus</taxon>
    </lineage>
</organism>
<accession>A0A4Y2MDP4</accession>
<dbReference type="AlphaFoldDB" id="A0A4Y2MDP4"/>
<sequence>MPDPPDYRIRFSGSLAWGALAKIAVTLNSPPQILSPPPKEPLFTLRISVRQVATLSLPGNVTGNITDSLPQHCIVVSYSILQKLHICET</sequence>
<dbReference type="EMBL" id="BGPR01007221">
    <property type="protein sequence ID" value="GBN25275.1"/>
    <property type="molecule type" value="Genomic_DNA"/>
</dbReference>
<dbReference type="Proteomes" id="UP000499080">
    <property type="component" value="Unassembled WGS sequence"/>
</dbReference>
<evidence type="ECO:0000313" key="2">
    <source>
        <dbReference type="Proteomes" id="UP000499080"/>
    </source>
</evidence>
<keyword evidence="2" id="KW-1185">Reference proteome</keyword>
<evidence type="ECO:0000313" key="1">
    <source>
        <dbReference type="EMBL" id="GBN25275.1"/>
    </source>
</evidence>
<proteinExistence type="predicted"/>